<feature type="signal peptide" evidence="2">
    <location>
        <begin position="1"/>
        <end position="36"/>
    </location>
</feature>
<keyword evidence="4" id="KW-1185">Reference proteome</keyword>
<dbReference type="PROSITE" id="PS51257">
    <property type="entry name" value="PROKAR_LIPOPROTEIN"/>
    <property type="match status" value="1"/>
</dbReference>
<dbReference type="RefSeq" id="WP_344802322.1">
    <property type="nucleotide sequence ID" value="NZ_BAABBO010000001.1"/>
</dbReference>
<proteinExistence type="predicted"/>
<sequence>MSSYLLKHSSRSLGIKTGLLAPVALACAVAASSSYAAKELLAEHIEDYSASPSSNLPGCDHTTDGLFNEFGDAGGWGRTRWSDNNAWEQDFKSDHLAGGDDGDWSDDADFSYFCGHGNVGLVEFTTNNPGTIFTSTEGRWGDRDVEWVTFDTSMTFRDTGNNVATWYSNGLNRLHLLIGWHDSPLDGDTGGQFADELIDWGFFDGGGDTMKDAWFSGSGGCTDQNGGTTQMIIAEVKSHYNDHLWGEGSVGSDQPNNGTGWKWSHNC</sequence>
<dbReference type="Proteomes" id="UP001501337">
    <property type="component" value="Unassembled WGS sequence"/>
</dbReference>
<evidence type="ECO:0000313" key="3">
    <source>
        <dbReference type="EMBL" id="GAA3946223.1"/>
    </source>
</evidence>
<feature type="compositionally biased region" description="Polar residues" evidence="1">
    <location>
        <begin position="251"/>
        <end position="267"/>
    </location>
</feature>
<reference evidence="4" key="1">
    <citation type="journal article" date="2019" name="Int. J. Syst. Evol. Microbiol.">
        <title>The Global Catalogue of Microorganisms (GCM) 10K type strain sequencing project: providing services to taxonomists for standard genome sequencing and annotation.</title>
        <authorList>
            <consortium name="The Broad Institute Genomics Platform"/>
            <consortium name="The Broad Institute Genome Sequencing Center for Infectious Disease"/>
            <person name="Wu L."/>
            <person name="Ma J."/>
        </authorList>
    </citation>
    <scope>NUCLEOTIDE SEQUENCE [LARGE SCALE GENOMIC DNA]</scope>
    <source>
        <strain evidence="4">JCM 17555</strain>
    </source>
</reference>
<dbReference type="InterPro" id="IPR045926">
    <property type="entry name" value="DUF6345"/>
</dbReference>
<organism evidence="3 4">
    <name type="scientific">Allohahella marinimesophila</name>
    <dbReference type="NCBI Taxonomy" id="1054972"/>
    <lineage>
        <taxon>Bacteria</taxon>
        <taxon>Pseudomonadati</taxon>
        <taxon>Pseudomonadota</taxon>
        <taxon>Gammaproteobacteria</taxon>
        <taxon>Oceanospirillales</taxon>
        <taxon>Hahellaceae</taxon>
        <taxon>Allohahella</taxon>
    </lineage>
</organism>
<feature type="region of interest" description="Disordered" evidence="1">
    <location>
        <begin position="248"/>
        <end position="267"/>
    </location>
</feature>
<comment type="caution">
    <text evidence="3">The sequence shown here is derived from an EMBL/GenBank/DDBJ whole genome shotgun (WGS) entry which is preliminary data.</text>
</comment>
<dbReference type="EMBL" id="BAABBO010000001">
    <property type="protein sequence ID" value="GAA3946223.1"/>
    <property type="molecule type" value="Genomic_DNA"/>
</dbReference>
<evidence type="ECO:0000313" key="4">
    <source>
        <dbReference type="Proteomes" id="UP001501337"/>
    </source>
</evidence>
<evidence type="ECO:0000256" key="1">
    <source>
        <dbReference type="SAM" id="MobiDB-lite"/>
    </source>
</evidence>
<evidence type="ECO:0000256" key="2">
    <source>
        <dbReference type="SAM" id="SignalP"/>
    </source>
</evidence>
<protein>
    <submittedName>
        <fullName evidence="3">DUF6345 domain-containing protein</fullName>
    </submittedName>
</protein>
<keyword evidence="2" id="KW-0732">Signal</keyword>
<name>A0ABP7NHY3_9GAMM</name>
<feature type="chain" id="PRO_5046218467" evidence="2">
    <location>
        <begin position="37"/>
        <end position="267"/>
    </location>
</feature>
<gene>
    <name evidence="3" type="ORF">GCM10022278_01740</name>
</gene>
<accession>A0ABP7NHY3</accession>
<dbReference type="Pfam" id="PF19872">
    <property type="entry name" value="DUF6345"/>
    <property type="match status" value="1"/>
</dbReference>